<feature type="region of interest" description="Disordered" evidence="2">
    <location>
        <begin position="284"/>
        <end position="303"/>
    </location>
</feature>
<comment type="similarity">
    <text evidence="1">Belongs to the enoyl-CoA hydratase/isomerase family.</text>
</comment>
<dbReference type="InterPro" id="IPR001753">
    <property type="entry name" value="Enoyl-CoA_hydra/iso"/>
</dbReference>
<dbReference type="CDD" id="cd06558">
    <property type="entry name" value="crotonase-like"/>
    <property type="match status" value="1"/>
</dbReference>
<dbReference type="GO" id="GO:0004300">
    <property type="term" value="F:enoyl-CoA hydratase activity"/>
    <property type="evidence" value="ECO:0007669"/>
    <property type="project" value="UniProtKB-EC"/>
</dbReference>
<accession>A0A098BJ98</accession>
<dbReference type="InterPro" id="IPR014748">
    <property type="entry name" value="Enoyl-CoA_hydra_C"/>
</dbReference>
<organism evidence="3 4">
    <name type="scientific">Rhodococcus ruber</name>
    <dbReference type="NCBI Taxonomy" id="1830"/>
    <lineage>
        <taxon>Bacteria</taxon>
        <taxon>Bacillati</taxon>
        <taxon>Actinomycetota</taxon>
        <taxon>Actinomycetes</taxon>
        <taxon>Mycobacteriales</taxon>
        <taxon>Nocardiaceae</taxon>
        <taxon>Rhodococcus</taxon>
    </lineage>
</organism>
<dbReference type="InterPro" id="IPR029045">
    <property type="entry name" value="ClpP/crotonase-like_dom_sf"/>
</dbReference>
<dbReference type="EMBL" id="CCSD01000050">
    <property type="protein sequence ID" value="CDZ88292.1"/>
    <property type="molecule type" value="Genomic_DNA"/>
</dbReference>
<dbReference type="Gene3D" id="3.90.226.10">
    <property type="entry name" value="2-enoyl-CoA Hydratase, Chain A, domain 1"/>
    <property type="match status" value="1"/>
</dbReference>
<reference evidence="3 4" key="1">
    <citation type="journal article" date="2014" name="Genome Announc.">
        <title>Draft Genome Sequence of Propane- and Butane-Oxidizing Actinobacterium Rhodococcus ruber IEGM 231.</title>
        <authorList>
            <person name="Ivshina I.B."/>
            <person name="Kuyukina M.S."/>
            <person name="Krivoruchko A.V."/>
            <person name="Barbe V."/>
            <person name="Fischer C."/>
        </authorList>
    </citation>
    <scope>NUCLEOTIDE SEQUENCE [LARGE SCALE GENOMIC DNA]</scope>
</reference>
<dbReference type="Gene3D" id="1.10.12.10">
    <property type="entry name" value="Lyase 2-enoyl-coa Hydratase, Chain A, domain 2"/>
    <property type="match status" value="1"/>
</dbReference>
<dbReference type="AlphaFoldDB" id="A0A098BJ98"/>
<evidence type="ECO:0000313" key="4">
    <source>
        <dbReference type="Proteomes" id="UP000042997"/>
    </source>
</evidence>
<dbReference type="NCBIfam" id="NF006109">
    <property type="entry name" value="PRK08260.1"/>
    <property type="match status" value="1"/>
</dbReference>
<proteinExistence type="inferred from homology"/>
<dbReference type="Proteomes" id="UP000042997">
    <property type="component" value="Unassembled WGS sequence"/>
</dbReference>
<dbReference type="Pfam" id="PF00378">
    <property type="entry name" value="ECH_1"/>
    <property type="match status" value="1"/>
</dbReference>
<evidence type="ECO:0000256" key="2">
    <source>
        <dbReference type="SAM" id="MobiDB-lite"/>
    </source>
</evidence>
<evidence type="ECO:0000256" key="1">
    <source>
        <dbReference type="ARBA" id="ARBA00005254"/>
    </source>
</evidence>
<gene>
    <name evidence="3" type="ORF">RHRU231_40042</name>
</gene>
<name>A0A098BJ98_9NOCA</name>
<dbReference type="SUPFAM" id="SSF52096">
    <property type="entry name" value="ClpP/crotonase"/>
    <property type="match status" value="1"/>
</dbReference>
<sequence>MRDRDTYRSLSKHVMLTGVEHIDLSVADGIATITLDRPDQLNAFTTTMEHELIEAYDRCDADDSVRAVVITGAGRAFCAGADLSAGADTFAQRLDEPRADDVRRDGGGRVVLRMFECRKPIIAAINGPAVGVGITMTLAADFRLAADDARIGFVFNRRGLVPESCSTWFLPRLVPLQTALDWVYSGRIFDATEAHAAGLVYALHPAADLLDQARALARSLTEHSAPVSVALSRQMMWRTLGAEHPMIAHRIETRGINIRGTGPDAREGISSFLEKRPAAFPDRVSRDLPDLFGDDLPTPPFRP</sequence>
<evidence type="ECO:0000313" key="3">
    <source>
        <dbReference type="EMBL" id="CDZ88292.1"/>
    </source>
</evidence>
<dbReference type="eggNOG" id="COG1024">
    <property type="taxonomic scope" value="Bacteria"/>
</dbReference>
<dbReference type="PANTHER" id="PTHR43684:SF4">
    <property type="entry name" value="ENOYL-COA HYDRATASE_ISOMERASE FAMILY PROTEIN (AFU_ORTHOLOGUE AFUA_1G01890)"/>
    <property type="match status" value="1"/>
</dbReference>
<dbReference type="InterPro" id="IPR051053">
    <property type="entry name" value="ECH/Chromodomain_protein"/>
</dbReference>
<dbReference type="PANTHER" id="PTHR43684">
    <property type="match status" value="1"/>
</dbReference>
<protein>
    <submittedName>
        <fullName evidence="3">Enoyl-CoA hydratase</fullName>
        <ecNumber evidence="3">4.2.1.17</ecNumber>
    </submittedName>
</protein>
<dbReference type="EC" id="4.2.1.17" evidence="3"/>
<keyword evidence="3" id="KW-0456">Lyase</keyword>